<comment type="caution">
    <text evidence="5">The sequence shown here is derived from an EMBL/GenBank/DDBJ whole genome shotgun (WGS) entry which is preliminary data.</text>
</comment>
<name>A0ABX1VTS7_9FIRM</name>
<dbReference type="InterPro" id="IPR003313">
    <property type="entry name" value="AraC-bd"/>
</dbReference>
<dbReference type="PANTHER" id="PTHR43280">
    <property type="entry name" value="ARAC-FAMILY TRANSCRIPTIONAL REGULATOR"/>
    <property type="match status" value="1"/>
</dbReference>
<dbReference type="SMART" id="SM00342">
    <property type="entry name" value="HTH_ARAC"/>
    <property type="match status" value="1"/>
</dbReference>
<protein>
    <submittedName>
        <fullName evidence="5">AraC family transcriptional regulator</fullName>
    </submittedName>
</protein>
<dbReference type="Gene3D" id="1.10.10.60">
    <property type="entry name" value="Homeodomain-like"/>
    <property type="match status" value="2"/>
</dbReference>
<dbReference type="InterPro" id="IPR009057">
    <property type="entry name" value="Homeodomain-like_sf"/>
</dbReference>
<evidence type="ECO:0000313" key="5">
    <source>
        <dbReference type="EMBL" id="NNJ31524.1"/>
    </source>
</evidence>
<dbReference type="InterPro" id="IPR014710">
    <property type="entry name" value="RmlC-like_jellyroll"/>
</dbReference>
<evidence type="ECO:0000256" key="1">
    <source>
        <dbReference type="ARBA" id="ARBA00023015"/>
    </source>
</evidence>
<keyword evidence="2" id="KW-0238">DNA-binding</keyword>
<evidence type="ECO:0000259" key="4">
    <source>
        <dbReference type="PROSITE" id="PS01124"/>
    </source>
</evidence>
<feature type="domain" description="HTH araC/xylS-type" evidence="4">
    <location>
        <begin position="252"/>
        <end position="349"/>
    </location>
</feature>
<proteinExistence type="predicted"/>
<keyword evidence="3" id="KW-0804">Transcription</keyword>
<gene>
    <name evidence="5" type="ORF">G9470_17255</name>
</gene>
<dbReference type="SUPFAM" id="SSF46689">
    <property type="entry name" value="Homeodomain-like"/>
    <property type="match status" value="1"/>
</dbReference>
<dbReference type="SUPFAM" id="SSF51215">
    <property type="entry name" value="Regulatory protein AraC"/>
    <property type="match status" value="1"/>
</dbReference>
<accession>A0ABX1VTS7</accession>
<keyword evidence="6" id="KW-1185">Reference proteome</keyword>
<dbReference type="RefSeq" id="WP_170822653.1">
    <property type="nucleotide sequence ID" value="NZ_JAAOXG010000038.1"/>
</dbReference>
<dbReference type="PROSITE" id="PS01124">
    <property type="entry name" value="HTH_ARAC_FAMILY_2"/>
    <property type="match status" value="1"/>
</dbReference>
<dbReference type="Gene3D" id="2.60.120.10">
    <property type="entry name" value="Jelly Rolls"/>
    <property type="match status" value="1"/>
</dbReference>
<evidence type="ECO:0000313" key="6">
    <source>
        <dbReference type="Proteomes" id="UP000539052"/>
    </source>
</evidence>
<dbReference type="InterPro" id="IPR020449">
    <property type="entry name" value="Tscrpt_reg_AraC-type_HTH"/>
</dbReference>
<dbReference type="PRINTS" id="PR00032">
    <property type="entry name" value="HTHARAC"/>
</dbReference>
<evidence type="ECO:0000256" key="3">
    <source>
        <dbReference type="ARBA" id="ARBA00023163"/>
    </source>
</evidence>
<dbReference type="Proteomes" id="UP000539052">
    <property type="component" value="Unassembled WGS sequence"/>
</dbReference>
<evidence type="ECO:0000256" key="2">
    <source>
        <dbReference type="ARBA" id="ARBA00023125"/>
    </source>
</evidence>
<dbReference type="Pfam" id="PF02311">
    <property type="entry name" value="AraC_binding"/>
    <property type="match status" value="1"/>
</dbReference>
<dbReference type="PANTHER" id="PTHR43280:SF2">
    <property type="entry name" value="HTH-TYPE TRANSCRIPTIONAL REGULATOR EXSA"/>
    <property type="match status" value="1"/>
</dbReference>
<sequence>MNDKKIAKSEVMQHLKEYNDKEIFYQQYASIINDKEALKHFLEQHDPDRLIKERIYIKEILPKSYEAFNGEESVWESQETDIHIEKYSRLMPHLSAIHDFFEIVYVVDNNMQIEIGENPLTLQPGDVCFISPGILHTPYVMEETIALQMTVRKSTFRKEFFRCLAGNSLTSDFFLNALYSQNGGSVLLFHMDSDEEIKNVFLQMYQENYNQYAGFQNVMNNLFEILLCYLLRCDPAEIEIKQDCQKADTRMTQILQYIENNCERITIADLSQKFHLTKTYLSKYITHKTRKSFRSILQEIRLEKARSMLCSSNLLIEDISEAVGYHNVEHFIRVFKQRYHKTPNQFRKDK</sequence>
<dbReference type="InterPro" id="IPR018060">
    <property type="entry name" value="HTH_AraC"/>
</dbReference>
<dbReference type="Pfam" id="PF12833">
    <property type="entry name" value="HTH_18"/>
    <property type="match status" value="1"/>
</dbReference>
<dbReference type="InterPro" id="IPR037923">
    <property type="entry name" value="HTH-like"/>
</dbReference>
<keyword evidence="1" id="KW-0805">Transcription regulation</keyword>
<reference evidence="5 6" key="1">
    <citation type="submission" date="2020-03" db="EMBL/GenBank/DDBJ databases">
        <title>Genome Sequence of industrial isolate, B5A.</title>
        <authorList>
            <person name="Sharma S."/>
            <person name="Patil P.B."/>
            <person name="Korpole S."/>
        </authorList>
    </citation>
    <scope>NUCLEOTIDE SEQUENCE [LARGE SCALE GENOMIC DNA]</scope>
    <source>
        <strain evidence="5 6">PI-S10-B5A</strain>
    </source>
</reference>
<organism evidence="5 6">
    <name type="scientific">Lacrimispora defluvii</name>
    <dbReference type="NCBI Taxonomy" id="2719233"/>
    <lineage>
        <taxon>Bacteria</taxon>
        <taxon>Bacillati</taxon>
        <taxon>Bacillota</taxon>
        <taxon>Clostridia</taxon>
        <taxon>Lachnospirales</taxon>
        <taxon>Lachnospiraceae</taxon>
        <taxon>Lacrimispora</taxon>
    </lineage>
</organism>
<dbReference type="EMBL" id="JAAOXG010000038">
    <property type="protein sequence ID" value="NNJ31524.1"/>
    <property type="molecule type" value="Genomic_DNA"/>
</dbReference>